<dbReference type="Proteomes" id="UP000887580">
    <property type="component" value="Unplaced"/>
</dbReference>
<protein>
    <submittedName>
        <fullName evidence="2">DUF2439 domain-containing protein</fullName>
    </submittedName>
</protein>
<organism evidence="1 2">
    <name type="scientific">Panagrolaimus sp. PS1159</name>
    <dbReference type="NCBI Taxonomy" id="55785"/>
    <lineage>
        <taxon>Eukaryota</taxon>
        <taxon>Metazoa</taxon>
        <taxon>Ecdysozoa</taxon>
        <taxon>Nematoda</taxon>
        <taxon>Chromadorea</taxon>
        <taxon>Rhabditida</taxon>
        <taxon>Tylenchina</taxon>
        <taxon>Panagrolaimomorpha</taxon>
        <taxon>Panagrolaimoidea</taxon>
        <taxon>Panagrolaimidae</taxon>
        <taxon>Panagrolaimus</taxon>
    </lineage>
</organism>
<name>A0AC35GT10_9BILA</name>
<accession>A0AC35GT10</accession>
<evidence type="ECO:0000313" key="1">
    <source>
        <dbReference type="Proteomes" id="UP000887580"/>
    </source>
</evidence>
<evidence type="ECO:0000313" key="2">
    <source>
        <dbReference type="WBParaSite" id="PS1159_v2.g8531.t1"/>
    </source>
</evidence>
<reference evidence="2" key="1">
    <citation type="submission" date="2022-11" db="UniProtKB">
        <authorList>
            <consortium name="WormBaseParasite"/>
        </authorList>
    </citation>
    <scope>IDENTIFICATION</scope>
</reference>
<sequence length="206" mass="23354">MSTKYSFIEHSFTTTENRNYNFNLNQYKKCPILVPVHSYSKSNNDKYCVSDDYEEKEKLQSWNKSSKASTFTTLNGENNKKRWKNGNILNITNKSTLSLYIAAYKNSNEAVATDLLDDENIVGLKKDKLGSIKTYCFTDRLMNPFESPRQQKENQRSKPEVMQFKTSQRLLGSQPPTTSQQIGTNGEQIPPGIGTAGKKSPTLSAK</sequence>
<dbReference type="WBParaSite" id="PS1159_v2.g8531.t1">
    <property type="protein sequence ID" value="PS1159_v2.g8531.t1"/>
    <property type="gene ID" value="PS1159_v2.g8531"/>
</dbReference>
<proteinExistence type="predicted"/>